<dbReference type="AlphaFoldDB" id="A0A2T0WAQ5"/>
<dbReference type="SUPFAM" id="SSF53474">
    <property type="entry name" value="alpha/beta-Hydrolases"/>
    <property type="match status" value="1"/>
</dbReference>
<organism evidence="2 3">
    <name type="scientific">Mongoliibacter ruber</name>
    <dbReference type="NCBI Taxonomy" id="1750599"/>
    <lineage>
        <taxon>Bacteria</taxon>
        <taxon>Pseudomonadati</taxon>
        <taxon>Bacteroidota</taxon>
        <taxon>Cytophagia</taxon>
        <taxon>Cytophagales</taxon>
        <taxon>Cyclobacteriaceae</taxon>
        <taxon>Mongoliibacter</taxon>
    </lineage>
</organism>
<dbReference type="PANTHER" id="PTHR48098:SF1">
    <property type="entry name" value="DIACYLGLYCEROL ACYLTRANSFERASE_MYCOLYLTRANSFERASE AG85A"/>
    <property type="match status" value="1"/>
</dbReference>
<reference evidence="2 3" key="1">
    <citation type="submission" date="2018-03" db="EMBL/GenBank/DDBJ databases">
        <title>Genomic Encyclopedia of Archaeal and Bacterial Type Strains, Phase II (KMG-II): from individual species to whole genera.</title>
        <authorList>
            <person name="Goeker M."/>
        </authorList>
    </citation>
    <scope>NUCLEOTIDE SEQUENCE [LARGE SCALE GENOMIC DNA]</scope>
    <source>
        <strain evidence="2 3">DSM 27929</strain>
    </source>
</reference>
<comment type="caution">
    <text evidence="2">The sequence shown here is derived from an EMBL/GenBank/DDBJ whole genome shotgun (WGS) entry which is preliminary data.</text>
</comment>
<dbReference type="OrthoDB" id="9803578at2"/>
<dbReference type="Proteomes" id="UP000238157">
    <property type="component" value="Unassembled WGS sequence"/>
</dbReference>
<feature type="chain" id="PRO_5015535458" evidence="1">
    <location>
        <begin position="22"/>
        <end position="278"/>
    </location>
</feature>
<sequence>MIKLKLQILAFFLVLSFQVTGQNWENPAPEGFDKYHDEIPKGKIEKITYYSSTVETDREAVVYTPPGYSTDEKFPVLYLLHGIGGDEEEWLNQGNPQHIWDNLLSAGLMQPMVVVMPNGRAMVDDRATGNIFDSLKVQAFSTFEQDLLHDLIPHVESEYSVYKDRDRRALAGLSMGGGQSLNFGLGNLDYFSWVGGFSSAPNTYAPEVLVKEPKALNDRLNLLWISCGTSDRLFQITENLHHYLDQHDVSHIYLAEPGDHDFKVWKNDLYQFSQLLFK</sequence>
<dbReference type="GO" id="GO:0016747">
    <property type="term" value="F:acyltransferase activity, transferring groups other than amino-acyl groups"/>
    <property type="evidence" value="ECO:0007669"/>
    <property type="project" value="TreeGrafter"/>
</dbReference>
<protein>
    <submittedName>
        <fullName evidence="2">Enterochelin esterase-like enzyme</fullName>
    </submittedName>
</protein>
<feature type="signal peptide" evidence="1">
    <location>
        <begin position="1"/>
        <end position="21"/>
    </location>
</feature>
<dbReference type="InterPro" id="IPR050583">
    <property type="entry name" value="Mycobacterial_A85_antigen"/>
</dbReference>
<proteinExistence type="predicted"/>
<dbReference type="EMBL" id="PVTR01000025">
    <property type="protein sequence ID" value="PRY83790.1"/>
    <property type="molecule type" value="Genomic_DNA"/>
</dbReference>
<dbReference type="RefSeq" id="WP_106135651.1">
    <property type="nucleotide sequence ID" value="NZ_PVTR01000025.1"/>
</dbReference>
<dbReference type="InterPro" id="IPR029058">
    <property type="entry name" value="AB_hydrolase_fold"/>
</dbReference>
<dbReference type="Gene3D" id="3.40.50.1820">
    <property type="entry name" value="alpha/beta hydrolase"/>
    <property type="match status" value="1"/>
</dbReference>
<keyword evidence="3" id="KW-1185">Reference proteome</keyword>
<evidence type="ECO:0000256" key="1">
    <source>
        <dbReference type="SAM" id="SignalP"/>
    </source>
</evidence>
<accession>A0A2T0WAQ5</accession>
<gene>
    <name evidence="2" type="ORF">CLW00_1257</name>
</gene>
<keyword evidence="1" id="KW-0732">Signal</keyword>
<dbReference type="Pfam" id="PF00756">
    <property type="entry name" value="Esterase"/>
    <property type="match status" value="1"/>
</dbReference>
<evidence type="ECO:0000313" key="3">
    <source>
        <dbReference type="Proteomes" id="UP000238157"/>
    </source>
</evidence>
<name>A0A2T0WAQ5_9BACT</name>
<evidence type="ECO:0000313" key="2">
    <source>
        <dbReference type="EMBL" id="PRY83790.1"/>
    </source>
</evidence>
<dbReference type="InterPro" id="IPR000801">
    <property type="entry name" value="Esterase-like"/>
</dbReference>
<dbReference type="PANTHER" id="PTHR48098">
    <property type="entry name" value="ENTEROCHELIN ESTERASE-RELATED"/>
    <property type="match status" value="1"/>
</dbReference>